<dbReference type="EMBL" id="BLLF01007614">
    <property type="protein sequence ID" value="GFH33028.1"/>
    <property type="molecule type" value="Genomic_DNA"/>
</dbReference>
<accession>A0A6A0AKA6</accession>
<gene>
    <name evidence="1" type="ORF">HaLaN_32339</name>
</gene>
<reference evidence="1 2" key="1">
    <citation type="submission" date="2020-02" db="EMBL/GenBank/DDBJ databases">
        <title>Draft genome sequence of Haematococcus lacustris strain NIES-144.</title>
        <authorList>
            <person name="Morimoto D."/>
            <person name="Nakagawa S."/>
            <person name="Yoshida T."/>
            <person name="Sawayama S."/>
        </authorList>
    </citation>
    <scope>NUCLEOTIDE SEQUENCE [LARGE SCALE GENOMIC DNA]</scope>
    <source>
        <strain evidence="1 2">NIES-144</strain>
    </source>
</reference>
<organism evidence="1 2">
    <name type="scientific">Haematococcus lacustris</name>
    <name type="common">Green alga</name>
    <name type="synonym">Haematococcus pluvialis</name>
    <dbReference type="NCBI Taxonomy" id="44745"/>
    <lineage>
        <taxon>Eukaryota</taxon>
        <taxon>Viridiplantae</taxon>
        <taxon>Chlorophyta</taxon>
        <taxon>core chlorophytes</taxon>
        <taxon>Chlorophyceae</taxon>
        <taxon>CS clade</taxon>
        <taxon>Chlamydomonadales</taxon>
        <taxon>Haematococcaceae</taxon>
        <taxon>Haematococcus</taxon>
    </lineage>
</organism>
<comment type="caution">
    <text evidence="1">The sequence shown here is derived from an EMBL/GenBank/DDBJ whole genome shotgun (WGS) entry which is preliminary data.</text>
</comment>
<evidence type="ECO:0000313" key="1">
    <source>
        <dbReference type="EMBL" id="GFH33028.1"/>
    </source>
</evidence>
<proteinExistence type="predicted"/>
<feature type="non-terminal residue" evidence="1">
    <location>
        <position position="13"/>
    </location>
</feature>
<evidence type="ECO:0000313" key="2">
    <source>
        <dbReference type="Proteomes" id="UP000485058"/>
    </source>
</evidence>
<sequence length="13" mass="1162">MAGRGGIEGSGNG</sequence>
<name>A0A6A0AKA6_HAELA</name>
<protein>
    <submittedName>
        <fullName evidence="1">Uncharacterized protein</fullName>
    </submittedName>
</protein>
<dbReference type="Proteomes" id="UP000485058">
    <property type="component" value="Unassembled WGS sequence"/>
</dbReference>
<feature type="non-terminal residue" evidence="1">
    <location>
        <position position="1"/>
    </location>
</feature>
<keyword evidence="2" id="KW-1185">Reference proteome</keyword>